<dbReference type="PANTHER" id="PTHR14416:SF2">
    <property type="entry name" value="PROTEIN NJMU-R1"/>
    <property type="match status" value="1"/>
</dbReference>
<keyword evidence="3" id="KW-1185">Reference proteome</keyword>
<feature type="compositionally biased region" description="Low complexity" evidence="1">
    <location>
        <begin position="369"/>
        <end position="383"/>
    </location>
</feature>
<dbReference type="RefSeq" id="XP_022656429.1">
    <property type="nucleotide sequence ID" value="XM_022800694.1"/>
</dbReference>
<dbReference type="GO" id="GO:0099041">
    <property type="term" value="P:vesicle tethering to Golgi"/>
    <property type="evidence" value="ECO:0007669"/>
    <property type="project" value="InterPro"/>
</dbReference>
<sequence length="427" mass="47432">MWTLHRHRLLAKRCYLLRRASRLGLWPGRELGKGSNPELEANPTNKSPASQHVYLNILATNLSGEKETDLRCFLQKRIQLKDIVLEGGAKAALLDVGTRGSIMCVYQLFAKLQSGIAGGQGYCLALLAPDDGTLDLFLNEVEAFMRRHANKLTNAEKCLPDETRNSLKDWHRQSTLFIGHVLRALGERTAVLLHLALSGGTLDIEQVIDTQLRSDLSMFMSCCGLHELRRVVKINATLPKVIVARQDEESGRIELSLEECSQDSLQWCRRLLQESPDDPVVLRRIIEGYKIRTIQDMNLVRRIVRKAESDHYALYRAYKLLKECGYTKTLLGLSMSEHNFSSNNSLDNTEGNSNGHNHGGEGSFGGSSRGSTSSSSSSGSNGSVGQEIMGEDVISILLEHLPEDRYQTFAEAAPAPSTTLRQIRANS</sequence>
<reference evidence="2" key="1">
    <citation type="submission" date="2021-01" db="UniProtKB">
        <authorList>
            <consortium name="EnsemblMetazoa"/>
        </authorList>
    </citation>
    <scope>IDENTIFICATION</scope>
</reference>
<organism evidence="2 3">
    <name type="scientific">Varroa destructor</name>
    <name type="common">Honeybee mite</name>
    <dbReference type="NCBI Taxonomy" id="109461"/>
    <lineage>
        <taxon>Eukaryota</taxon>
        <taxon>Metazoa</taxon>
        <taxon>Ecdysozoa</taxon>
        <taxon>Arthropoda</taxon>
        <taxon>Chelicerata</taxon>
        <taxon>Arachnida</taxon>
        <taxon>Acari</taxon>
        <taxon>Parasitiformes</taxon>
        <taxon>Mesostigmata</taxon>
        <taxon>Gamasina</taxon>
        <taxon>Dermanyssoidea</taxon>
        <taxon>Varroidae</taxon>
        <taxon>Varroa</taxon>
    </lineage>
</organism>
<evidence type="ECO:0000313" key="2">
    <source>
        <dbReference type="EnsemblMetazoa" id="XP_022656429"/>
    </source>
</evidence>
<dbReference type="OrthoDB" id="20238at2759"/>
<dbReference type="PANTHER" id="PTHR14416">
    <property type="entry name" value="PROTEIN NJMU-R1"/>
    <property type="match status" value="1"/>
</dbReference>
<accession>A0A7M7JT04</accession>
<evidence type="ECO:0000256" key="1">
    <source>
        <dbReference type="SAM" id="MobiDB-lite"/>
    </source>
</evidence>
<dbReference type="EnsemblMetazoa" id="XM_022800694">
    <property type="protein sequence ID" value="XP_022656429"/>
    <property type="gene ID" value="LOC111248403"/>
</dbReference>
<dbReference type="GeneID" id="111248403"/>
<dbReference type="KEGG" id="vde:111248403"/>
<proteinExistence type="predicted"/>
<feature type="region of interest" description="Disordered" evidence="1">
    <location>
        <begin position="342"/>
        <end position="385"/>
    </location>
</feature>
<dbReference type="InParanoid" id="A0A7M7JT04"/>
<dbReference type="GO" id="GO:0005802">
    <property type="term" value="C:trans-Golgi network"/>
    <property type="evidence" value="ECO:0007669"/>
    <property type="project" value="InterPro"/>
</dbReference>
<dbReference type="Proteomes" id="UP000594260">
    <property type="component" value="Unplaced"/>
</dbReference>
<dbReference type="Pfam" id="PF15053">
    <property type="entry name" value="Njmu-R1"/>
    <property type="match status" value="1"/>
</dbReference>
<protein>
    <submittedName>
        <fullName evidence="2">Uncharacterized protein</fullName>
    </submittedName>
</protein>
<dbReference type="AlphaFoldDB" id="A0A7M7JT04"/>
<name>A0A7M7JT04_VARDE</name>
<dbReference type="InterPro" id="IPR028280">
    <property type="entry name" value="Njmu-R1"/>
</dbReference>
<evidence type="ECO:0000313" key="3">
    <source>
        <dbReference type="Proteomes" id="UP000594260"/>
    </source>
</evidence>